<dbReference type="Proteomes" id="UP000011615">
    <property type="component" value="Unassembled WGS sequence"/>
</dbReference>
<organism evidence="2 3">
    <name type="scientific">Natrinema limicola JCM 13563</name>
    <dbReference type="NCBI Taxonomy" id="1230457"/>
    <lineage>
        <taxon>Archaea</taxon>
        <taxon>Methanobacteriati</taxon>
        <taxon>Methanobacteriota</taxon>
        <taxon>Stenosarchaea group</taxon>
        <taxon>Halobacteria</taxon>
        <taxon>Halobacteriales</taxon>
        <taxon>Natrialbaceae</taxon>
        <taxon>Natrinema</taxon>
    </lineage>
</organism>
<dbReference type="EMBL" id="AOIT01000056">
    <property type="protein sequence ID" value="ELZ17658.1"/>
    <property type="molecule type" value="Genomic_DNA"/>
</dbReference>
<evidence type="ECO:0000313" key="3">
    <source>
        <dbReference type="Proteomes" id="UP000011615"/>
    </source>
</evidence>
<protein>
    <submittedName>
        <fullName evidence="2">Uncharacterized protein</fullName>
    </submittedName>
</protein>
<feature type="transmembrane region" description="Helical" evidence="1">
    <location>
        <begin position="47"/>
        <end position="69"/>
    </location>
</feature>
<sequence length="85" mass="9447">MKPPQWLYEGTLSSLREHLKFVATVLATIAVVQYTGVFSGNPGEIDLTYLAGLGLLLPISAYLLTAILANSKRLPQWNRMVRTEE</sequence>
<keyword evidence="3" id="KW-1185">Reference proteome</keyword>
<keyword evidence="1" id="KW-1133">Transmembrane helix</keyword>
<name>M0C4R9_9EURY</name>
<reference evidence="2 3" key="1">
    <citation type="journal article" date="2014" name="PLoS Genet.">
        <title>Phylogenetically driven sequencing of extremely halophilic archaea reveals strategies for static and dynamic osmo-response.</title>
        <authorList>
            <person name="Becker E.A."/>
            <person name="Seitzer P.M."/>
            <person name="Tritt A."/>
            <person name="Larsen D."/>
            <person name="Krusor M."/>
            <person name="Yao A.I."/>
            <person name="Wu D."/>
            <person name="Madern D."/>
            <person name="Eisen J.A."/>
            <person name="Darling A.E."/>
            <person name="Facciotti M.T."/>
        </authorList>
    </citation>
    <scope>NUCLEOTIDE SEQUENCE [LARGE SCALE GENOMIC DNA]</scope>
    <source>
        <strain evidence="2 3">JCM 13563</strain>
    </source>
</reference>
<evidence type="ECO:0000256" key="1">
    <source>
        <dbReference type="SAM" id="Phobius"/>
    </source>
</evidence>
<feature type="transmembrane region" description="Helical" evidence="1">
    <location>
        <begin position="21"/>
        <end position="41"/>
    </location>
</feature>
<keyword evidence="1" id="KW-0812">Transmembrane</keyword>
<accession>M0C4R9</accession>
<keyword evidence="1" id="KW-0472">Membrane</keyword>
<evidence type="ECO:0000313" key="2">
    <source>
        <dbReference type="EMBL" id="ELZ17658.1"/>
    </source>
</evidence>
<comment type="caution">
    <text evidence="2">The sequence shown here is derived from an EMBL/GenBank/DDBJ whole genome shotgun (WGS) entry which is preliminary data.</text>
</comment>
<gene>
    <name evidence="2" type="ORF">C476_14538</name>
</gene>
<proteinExistence type="predicted"/>
<dbReference type="AlphaFoldDB" id="M0C4R9"/>